<sequence>MKLDPNEGDREAILNPLLAFNDSKAGQDGYKPLAILLRDDEGGIQGGLWAKCYYDWLFVELLFVPEVMRGQQLGAKLLAQAEQWAEEQSCVGIWLDTFSFQAPGFYQKQGYSVFGTLERYPPIHTREYFCESCFSLVRKVRFGPSSDEP</sequence>
<geneLocation type="plasmid" evidence="2 3">
    <name>pRgalR602c</name>
</geneLocation>
<dbReference type="InterPro" id="IPR016181">
    <property type="entry name" value="Acyl_CoA_acyltransferase"/>
</dbReference>
<dbReference type="PROSITE" id="PS51186">
    <property type="entry name" value="GNAT"/>
    <property type="match status" value="1"/>
</dbReference>
<keyword evidence="2" id="KW-0808">Transferase</keyword>
<evidence type="ECO:0000313" key="2">
    <source>
        <dbReference type="EMBL" id="AJD46221.1"/>
    </source>
</evidence>
<evidence type="ECO:0000313" key="3">
    <source>
        <dbReference type="Proteomes" id="UP000031368"/>
    </source>
</evidence>
<dbReference type="InterPro" id="IPR000182">
    <property type="entry name" value="GNAT_dom"/>
</dbReference>
<name>A0A0B4XGL5_9HYPH</name>
<evidence type="ECO:0000259" key="1">
    <source>
        <dbReference type="PROSITE" id="PS51186"/>
    </source>
</evidence>
<keyword evidence="2" id="KW-0614">Plasmid</keyword>
<keyword evidence="3" id="KW-1185">Reference proteome</keyword>
<feature type="domain" description="N-acetyltransferase" evidence="1">
    <location>
        <begin position="1"/>
        <end position="141"/>
    </location>
</feature>
<dbReference type="HOGENOM" id="CLU_115862_2_0_5"/>
<dbReference type="Gene3D" id="3.40.630.30">
    <property type="match status" value="1"/>
</dbReference>
<dbReference type="SUPFAM" id="SSF55729">
    <property type="entry name" value="Acyl-CoA N-acyltransferases (Nat)"/>
    <property type="match status" value="1"/>
</dbReference>
<dbReference type="AlphaFoldDB" id="A0A0B4XGL5"/>
<reference evidence="2 3" key="1">
    <citation type="submission" date="2013-11" db="EMBL/GenBank/DDBJ databases">
        <title>Complete genome sequence of Rhizobium gallicum bv. gallicum R602.</title>
        <authorList>
            <person name="Bustos P."/>
            <person name="Santamaria R.I."/>
            <person name="Lozano L."/>
            <person name="Acosta J.L."/>
            <person name="Ormeno-Orrillo E."/>
            <person name="Rogel M.A."/>
            <person name="Romero D."/>
            <person name="Cevallos M.A."/>
            <person name="Martinez-Romero E."/>
            <person name="Gonzalez V."/>
        </authorList>
    </citation>
    <scope>NUCLEOTIDE SEQUENCE [LARGE SCALE GENOMIC DNA]</scope>
    <source>
        <strain evidence="2 3">R602</strain>
        <plasmid evidence="2 3">pRgalR602c</plasmid>
    </source>
</reference>
<dbReference type="KEGG" id="rga:RGR602_PC02201"/>
<gene>
    <name evidence="2" type="ORF">RGR602_PC02201</name>
</gene>
<organism evidence="2 3">
    <name type="scientific">Rhizobium gallicum bv. gallicum R602sp</name>
    <dbReference type="NCBI Taxonomy" id="1041138"/>
    <lineage>
        <taxon>Bacteria</taxon>
        <taxon>Pseudomonadati</taxon>
        <taxon>Pseudomonadota</taxon>
        <taxon>Alphaproteobacteria</taxon>
        <taxon>Hyphomicrobiales</taxon>
        <taxon>Rhizobiaceae</taxon>
        <taxon>Rhizobium/Agrobacterium group</taxon>
        <taxon>Rhizobium</taxon>
    </lineage>
</organism>
<proteinExistence type="predicted"/>
<dbReference type="EMBL" id="CP006880">
    <property type="protein sequence ID" value="AJD46221.1"/>
    <property type="molecule type" value="Genomic_DNA"/>
</dbReference>
<dbReference type="Pfam" id="PF00583">
    <property type="entry name" value="Acetyltransf_1"/>
    <property type="match status" value="1"/>
</dbReference>
<protein>
    <submittedName>
        <fullName evidence="2">GCN5-related N-acetyltransferase protein</fullName>
    </submittedName>
</protein>
<accession>A0A0B4XGL5</accession>
<dbReference type="Proteomes" id="UP000031368">
    <property type="component" value="Plasmid pRgalR602c"/>
</dbReference>
<dbReference type="GO" id="GO:0016747">
    <property type="term" value="F:acyltransferase activity, transferring groups other than amino-acyl groups"/>
    <property type="evidence" value="ECO:0007669"/>
    <property type="project" value="InterPro"/>
</dbReference>
<dbReference type="CDD" id="cd04301">
    <property type="entry name" value="NAT_SF"/>
    <property type="match status" value="1"/>
</dbReference>